<protein>
    <recommendedName>
        <fullName evidence="8">Peptidase M24 domain-containing protein</fullName>
    </recommendedName>
</protein>
<dbReference type="InterPro" id="IPR001131">
    <property type="entry name" value="Peptidase_M24B_aminopep-P_CS"/>
</dbReference>
<dbReference type="AlphaFoldDB" id="A0A1F6A7H1"/>
<dbReference type="InterPro" id="IPR036005">
    <property type="entry name" value="Creatinase/aminopeptidase-like"/>
</dbReference>
<evidence type="ECO:0000259" key="4">
    <source>
        <dbReference type="Pfam" id="PF00557"/>
    </source>
</evidence>
<name>A0A1F6A7H1_9BACT</name>
<evidence type="ECO:0000259" key="5">
    <source>
        <dbReference type="Pfam" id="PF01321"/>
    </source>
</evidence>
<evidence type="ECO:0000256" key="1">
    <source>
        <dbReference type="ARBA" id="ARBA00022723"/>
    </source>
</evidence>
<accession>A0A1F6A7H1</accession>
<dbReference type="InterPro" id="IPR000587">
    <property type="entry name" value="Creatinase_N"/>
</dbReference>
<dbReference type="PANTHER" id="PTHR46112:SF3">
    <property type="entry name" value="AMINOPEPTIDASE YPDF"/>
    <property type="match status" value="1"/>
</dbReference>
<feature type="domain" description="Peptidase M24" evidence="4">
    <location>
        <begin position="57"/>
        <end position="258"/>
    </location>
</feature>
<dbReference type="PROSITE" id="PS00491">
    <property type="entry name" value="PROLINE_PEPTIDASE"/>
    <property type="match status" value="1"/>
</dbReference>
<comment type="similarity">
    <text evidence="3">Belongs to the peptidase M24B family.</text>
</comment>
<dbReference type="SUPFAM" id="SSF55920">
    <property type="entry name" value="Creatinase/aminopeptidase"/>
    <property type="match status" value="1"/>
</dbReference>
<feature type="non-terminal residue" evidence="6">
    <location>
        <position position="1"/>
    </location>
</feature>
<sequence length="274" mass="30663">LTEIIKREKINKIGFEKDNLTVSEYESLKTKLPSFLTPTENIVEEERLTKDNDEITKIKSAAKMTDMAFEYIKEKIKKGVSEKDLALELEFFLKKNAGDIAFPPIVAYDENAAIPHYLSSNDQRLTTNSLILLDFGAKVEGYCADMTRVVFFGSPDNNQVKIYNTVYKAQELALKKIKSGLKTAEIDKVAREYIKSAGFPEYPHGLGHGVGLAIHEAPRLKPESLEVLKENMVVTVEPGIYLEGNCGVRIEDLVVLTKEGCEILSKSSKDITIL</sequence>
<dbReference type="Gene3D" id="3.90.230.10">
    <property type="entry name" value="Creatinase/methionine aminopeptidase superfamily"/>
    <property type="match status" value="1"/>
</dbReference>
<dbReference type="GO" id="GO:0016787">
    <property type="term" value="F:hydrolase activity"/>
    <property type="evidence" value="ECO:0007669"/>
    <property type="project" value="UniProtKB-KW"/>
</dbReference>
<proteinExistence type="inferred from homology"/>
<dbReference type="PANTHER" id="PTHR46112">
    <property type="entry name" value="AMINOPEPTIDASE"/>
    <property type="match status" value="1"/>
</dbReference>
<keyword evidence="1 3" id="KW-0479">Metal-binding</keyword>
<dbReference type="Gene3D" id="3.40.350.10">
    <property type="entry name" value="Creatinase/prolidase N-terminal domain"/>
    <property type="match status" value="1"/>
</dbReference>
<dbReference type="STRING" id="1798384.A3D03_03485"/>
<reference evidence="6 7" key="1">
    <citation type="journal article" date="2016" name="Nat. Commun.">
        <title>Thousands of microbial genomes shed light on interconnected biogeochemical processes in an aquifer system.</title>
        <authorList>
            <person name="Anantharaman K."/>
            <person name="Brown C.T."/>
            <person name="Hug L.A."/>
            <person name="Sharon I."/>
            <person name="Castelle C.J."/>
            <person name="Probst A.J."/>
            <person name="Thomas B.C."/>
            <person name="Singh A."/>
            <person name="Wilkins M.J."/>
            <person name="Karaoz U."/>
            <person name="Brodie E.L."/>
            <person name="Williams K.H."/>
            <person name="Hubbard S.S."/>
            <person name="Banfield J.F."/>
        </authorList>
    </citation>
    <scope>NUCLEOTIDE SEQUENCE [LARGE SCALE GENOMIC DNA]</scope>
</reference>
<evidence type="ECO:0000256" key="2">
    <source>
        <dbReference type="ARBA" id="ARBA00022801"/>
    </source>
</evidence>
<dbReference type="Pfam" id="PF01321">
    <property type="entry name" value="Creatinase_N"/>
    <property type="match status" value="1"/>
</dbReference>
<dbReference type="InterPro" id="IPR050659">
    <property type="entry name" value="Peptidase_M24B"/>
</dbReference>
<gene>
    <name evidence="6" type="ORF">A3D03_03485</name>
</gene>
<dbReference type="Proteomes" id="UP000177092">
    <property type="component" value="Unassembled WGS sequence"/>
</dbReference>
<comment type="caution">
    <text evidence="6">The sequence shown here is derived from an EMBL/GenBank/DDBJ whole genome shotgun (WGS) entry which is preliminary data.</text>
</comment>
<dbReference type="InterPro" id="IPR000994">
    <property type="entry name" value="Pept_M24"/>
</dbReference>
<dbReference type="Pfam" id="PF00557">
    <property type="entry name" value="Peptidase_M24"/>
    <property type="match status" value="1"/>
</dbReference>
<organism evidence="6 7">
    <name type="scientific">Candidatus Gottesmanbacteria bacterium RIFCSPHIGHO2_02_FULL_40_13</name>
    <dbReference type="NCBI Taxonomy" id="1798384"/>
    <lineage>
        <taxon>Bacteria</taxon>
        <taxon>Candidatus Gottesmaniibacteriota</taxon>
    </lineage>
</organism>
<dbReference type="CDD" id="cd01092">
    <property type="entry name" value="APP-like"/>
    <property type="match status" value="1"/>
</dbReference>
<evidence type="ECO:0000256" key="3">
    <source>
        <dbReference type="RuleBase" id="RU000590"/>
    </source>
</evidence>
<dbReference type="EMBL" id="MFJN01000045">
    <property type="protein sequence ID" value="OGG20494.1"/>
    <property type="molecule type" value="Genomic_DNA"/>
</dbReference>
<evidence type="ECO:0008006" key="8">
    <source>
        <dbReference type="Google" id="ProtNLM"/>
    </source>
</evidence>
<keyword evidence="2" id="KW-0378">Hydrolase</keyword>
<evidence type="ECO:0000313" key="7">
    <source>
        <dbReference type="Proteomes" id="UP000177092"/>
    </source>
</evidence>
<dbReference type="InterPro" id="IPR029149">
    <property type="entry name" value="Creatin/AminoP/Spt16_N"/>
</dbReference>
<feature type="domain" description="Creatinase N-terminal" evidence="5">
    <location>
        <begin position="5"/>
        <end position="48"/>
    </location>
</feature>
<evidence type="ECO:0000313" key="6">
    <source>
        <dbReference type="EMBL" id="OGG20494.1"/>
    </source>
</evidence>
<dbReference type="GO" id="GO:0046872">
    <property type="term" value="F:metal ion binding"/>
    <property type="evidence" value="ECO:0007669"/>
    <property type="project" value="UniProtKB-KW"/>
</dbReference>